<feature type="transmembrane region" description="Helical" evidence="2">
    <location>
        <begin position="1308"/>
        <end position="1332"/>
    </location>
</feature>
<dbReference type="Proteomes" id="UP001620626">
    <property type="component" value="Unassembled WGS sequence"/>
</dbReference>
<feature type="compositionally biased region" description="Polar residues" evidence="1">
    <location>
        <begin position="286"/>
        <end position="299"/>
    </location>
</feature>
<feature type="compositionally biased region" description="Basic and acidic residues" evidence="1">
    <location>
        <begin position="300"/>
        <end position="461"/>
    </location>
</feature>
<comment type="caution">
    <text evidence="3">The sequence shown here is derived from an EMBL/GenBank/DDBJ whole genome shotgun (WGS) entry which is preliminary data.</text>
</comment>
<organism evidence="3 4">
    <name type="scientific">Heterodera trifolii</name>
    <dbReference type="NCBI Taxonomy" id="157864"/>
    <lineage>
        <taxon>Eukaryota</taxon>
        <taxon>Metazoa</taxon>
        <taxon>Ecdysozoa</taxon>
        <taxon>Nematoda</taxon>
        <taxon>Chromadorea</taxon>
        <taxon>Rhabditida</taxon>
        <taxon>Tylenchina</taxon>
        <taxon>Tylenchomorpha</taxon>
        <taxon>Tylenchoidea</taxon>
        <taxon>Heteroderidae</taxon>
        <taxon>Heteroderinae</taxon>
        <taxon>Heterodera</taxon>
    </lineage>
</organism>
<evidence type="ECO:0000256" key="1">
    <source>
        <dbReference type="SAM" id="MobiDB-lite"/>
    </source>
</evidence>
<dbReference type="PANTHER" id="PTHR23409">
    <property type="entry name" value="RIBONUCLEOSIDE-DIPHOSPHATE REDUCTASE SMALL CHAIN"/>
    <property type="match status" value="1"/>
</dbReference>
<keyword evidence="4" id="KW-1185">Reference proteome</keyword>
<dbReference type="InterPro" id="IPR000358">
    <property type="entry name" value="RNR_small_fam"/>
</dbReference>
<feature type="region of interest" description="Disordered" evidence="1">
    <location>
        <begin position="273"/>
        <end position="466"/>
    </location>
</feature>
<keyword evidence="2" id="KW-1133">Transmembrane helix</keyword>
<evidence type="ECO:0000313" key="4">
    <source>
        <dbReference type="Proteomes" id="UP001620626"/>
    </source>
</evidence>
<name>A0ABD2M0L6_9BILA</name>
<feature type="compositionally biased region" description="Basic and acidic residues" evidence="1">
    <location>
        <begin position="13"/>
        <end position="31"/>
    </location>
</feature>
<evidence type="ECO:0000256" key="2">
    <source>
        <dbReference type="SAM" id="Phobius"/>
    </source>
</evidence>
<reference evidence="3 4" key="1">
    <citation type="submission" date="2024-10" db="EMBL/GenBank/DDBJ databases">
        <authorList>
            <person name="Kim D."/>
        </authorList>
    </citation>
    <scope>NUCLEOTIDE SEQUENCE [LARGE SCALE GENOMIC DNA]</scope>
    <source>
        <strain evidence="3">BH-2024</strain>
    </source>
</reference>
<proteinExistence type="predicted"/>
<evidence type="ECO:0000313" key="3">
    <source>
        <dbReference type="EMBL" id="KAL3121004.1"/>
    </source>
</evidence>
<feature type="region of interest" description="Disordered" evidence="1">
    <location>
        <begin position="1"/>
        <end position="34"/>
    </location>
</feature>
<keyword evidence="2" id="KW-0472">Membrane</keyword>
<accession>A0ABD2M0L6</accession>
<protein>
    <submittedName>
        <fullName evidence="3">Uncharacterized protein</fullName>
    </submittedName>
</protein>
<keyword evidence="2" id="KW-0812">Transmembrane</keyword>
<dbReference type="EMBL" id="JBICBT010000201">
    <property type="protein sequence ID" value="KAL3121004.1"/>
    <property type="molecule type" value="Genomic_DNA"/>
</dbReference>
<dbReference type="PANTHER" id="PTHR23409:SF21">
    <property type="entry name" value="CAPSID PROTEIN"/>
    <property type="match status" value="1"/>
</dbReference>
<feature type="region of interest" description="Disordered" evidence="1">
    <location>
        <begin position="820"/>
        <end position="841"/>
    </location>
</feature>
<feature type="compositionally biased region" description="Basic residues" evidence="1">
    <location>
        <begin position="831"/>
        <end position="840"/>
    </location>
</feature>
<gene>
    <name evidence="3" type="ORF">niasHT_009655</name>
</gene>
<sequence>MAPRKINDQLVFENKKMDEPKRENFPPRNDDDVIMIGDNNTQTMLDLQPGPSKRGRKPRLDKIHEEIASAMKKAKAMEAEVDELPKKQPPNVFEYPTIFWKLAKPKYGVFTFMCNECRDDNFRQGNSRFKLINQNGEQQQRLEFTQSFCHDCAKLNFDCTDLIMKLQKKDEPATTPVAKSFRWIKDGGNWAKLGTSDRQYVIVHLHDGRKYRFRVPKGSFLSPQQLERGIHHGMIAEVERLFTRKRSAPVRASFGNIADDEEEGEILDVSFVEEEDEDNGEAPLNPLSNLTKQSLAQQETLRHEKLAQEERRRKEEEQRKQREAERKRREEEEKRRKAEDDRRKAAEKTAKEKKAKEEKEAKEKKAREEKLAREKKEEQRIAKEKKGEKEAKDKKAEEERVEKERKAEEERVARAEEERLAISEAERVAKAEADRVAKERAAEEERAANETKKKEEKEKQTAELQRQQLATRKQKELELLKEFRPWRGGYMRLVHGKDPTPDVHYLHETDDYHFVNAVHKYRVRHSELPWEAPEFNTSAHIQQNIAEFRELFEQEVYDENYAVKTREEKEELIELVKGFRFYFTEQIGRFELKVFNGKISHITLTDQLAYVLGYEQEQEIRNEELAKYAVDLGGGVSHLCIYLNSGVIESMIVGNTFANLLQVIAVEGKSGSVVEKDFQSPLFHKIIAREVDVLDVEIRTLTGREVPFEFGQVVLTLQFKKQNGGGVSVFEGAPTFQRGYGYFLGVPRQKGAGVGSVLRNLWRYLRPMVSAARPYAANIAAEIGKEGLETGARFLNEVSKGGNIKDALVSEGKEGAKKLLDKASSSLQKGSGRRKRRGGGKKAEIVLKPSDVVGQTVPQKALLKKKRFDSLVANAGLDFFTIPPTSCAVSNSSYREYLTLNPISSRPFHFKIHPITSYVDLSKVFVCTEFKLKKVADDGVVVDVPANAAVGLIQMPGATFIRNLKVHINQREVYDSNQLYSYKVFLDTELSYPVAAKEAYFGVAGYFRDSDPTKVNDRRKKAVEESKGFQAISKLSADIFNQDLYMISNVEIDIELALQSDDFMIHQEAANRDKYTLEVVDCRLIVKTVDLMDGLSLDIAKKLDMEPARYGIRKTLMKSLFITGGRYDFSANLFTEEVPRRVIIGLVPNQNYIGHNQKNPFYFNHHNVRDIELTASGRTYPQFPYNLDYKNNRYARAYHDTQEHLGMACTTESNGISYSMFKTAYCLYVFQMTNAQEDSPGFELIKEGCTAVNIRFAEAVPNEGVTLIAYADMSGENFSSDFVQMPSSNEVPEGIVLCFPDVIEKSPINFFLCLIYLFGAAGTAVAGFYLFLRERRIRRRNGQSVHRQNTL</sequence>